<sequence length="74" mass="7893">MPTELARAVSKAVRELHVAGTAQTLSGYLLDTGYIQRKPHALSGCVPHLTVSSTSLQHAAARGTVLHPEAPERH</sequence>
<proteinExistence type="predicted"/>
<reference evidence="1 2" key="1">
    <citation type="journal article" date="2019" name="Sci. Rep.">
        <title>Colletotrichum shisoi sp. nov., an anthracnose pathogen of Perilla frutescens in Japan: molecular phylogenetic, morphological and genomic evidence.</title>
        <authorList>
            <person name="Gan P."/>
            <person name="Tsushima A."/>
            <person name="Hiroyama R."/>
            <person name="Narusaka M."/>
            <person name="Takano Y."/>
            <person name="Narusaka Y."/>
            <person name="Kawaradani M."/>
            <person name="Damm U."/>
            <person name="Shirasu K."/>
        </authorList>
    </citation>
    <scope>NUCLEOTIDE SEQUENCE [LARGE SCALE GENOMIC DNA]</scope>
    <source>
        <strain evidence="1 2">PG-2018a</strain>
    </source>
</reference>
<organism evidence="1 2">
    <name type="scientific">Colletotrichum shisoi</name>
    <dbReference type="NCBI Taxonomy" id="2078593"/>
    <lineage>
        <taxon>Eukaryota</taxon>
        <taxon>Fungi</taxon>
        <taxon>Dikarya</taxon>
        <taxon>Ascomycota</taxon>
        <taxon>Pezizomycotina</taxon>
        <taxon>Sordariomycetes</taxon>
        <taxon>Hypocreomycetidae</taxon>
        <taxon>Glomerellales</taxon>
        <taxon>Glomerellaceae</taxon>
        <taxon>Colletotrichum</taxon>
        <taxon>Colletotrichum destructivum species complex</taxon>
    </lineage>
</organism>
<protein>
    <submittedName>
        <fullName evidence="1">Uncharacterized protein</fullName>
    </submittedName>
</protein>
<keyword evidence="2" id="KW-1185">Reference proteome</keyword>
<evidence type="ECO:0000313" key="1">
    <source>
        <dbReference type="EMBL" id="TQN75007.1"/>
    </source>
</evidence>
<comment type="caution">
    <text evidence="1">The sequence shown here is derived from an EMBL/GenBank/DDBJ whole genome shotgun (WGS) entry which is preliminary data.</text>
</comment>
<accession>A0A5Q4CA73</accession>
<dbReference type="EMBL" id="PUHP01000013">
    <property type="protein sequence ID" value="TQN75007.1"/>
    <property type="molecule type" value="Genomic_DNA"/>
</dbReference>
<gene>
    <name evidence="1" type="ORF">CSHISOI_00418</name>
</gene>
<dbReference type="AlphaFoldDB" id="A0A5Q4CA73"/>
<name>A0A5Q4CA73_9PEZI</name>
<dbReference type="Proteomes" id="UP000326340">
    <property type="component" value="Unassembled WGS sequence"/>
</dbReference>
<evidence type="ECO:0000313" key="2">
    <source>
        <dbReference type="Proteomes" id="UP000326340"/>
    </source>
</evidence>